<name>A0A0D2P1K1_HYPSF</name>
<accession>A0A0D2P1K1</accession>
<dbReference type="Proteomes" id="UP000054270">
    <property type="component" value="Unassembled WGS sequence"/>
</dbReference>
<evidence type="ECO:0000313" key="2">
    <source>
        <dbReference type="EMBL" id="KJA24784.1"/>
    </source>
</evidence>
<sequence length="141" mass="15099">MARGPERGGEDGRMGPRTDWVASLYERCQQKEREGHRQSPRTKDVTSSSRLRRHRDDTAHPCGPSSDSCRGSLDHPARNTSAPRAAPGAYSHGHIAPLAPHTSPRTPPAQPLRGGIVPHANAPGGASLAASHTPRSTRVLK</sequence>
<proteinExistence type="predicted"/>
<feature type="region of interest" description="Disordered" evidence="1">
    <location>
        <begin position="1"/>
        <end position="141"/>
    </location>
</feature>
<feature type="compositionally biased region" description="Basic and acidic residues" evidence="1">
    <location>
        <begin position="1"/>
        <end position="16"/>
    </location>
</feature>
<evidence type="ECO:0000313" key="3">
    <source>
        <dbReference type="Proteomes" id="UP000054270"/>
    </source>
</evidence>
<feature type="compositionally biased region" description="Basic and acidic residues" evidence="1">
    <location>
        <begin position="28"/>
        <end position="44"/>
    </location>
</feature>
<dbReference type="AlphaFoldDB" id="A0A0D2P1K1"/>
<gene>
    <name evidence="2" type="ORF">HYPSUDRAFT_38441</name>
</gene>
<organism evidence="2 3">
    <name type="scientific">Hypholoma sublateritium (strain FD-334 SS-4)</name>
    <dbReference type="NCBI Taxonomy" id="945553"/>
    <lineage>
        <taxon>Eukaryota</taxon>
        <taxon>Fungi</taxon>
        <taxon>Dikarya</taxon>
        <taxon>Basidiomycota</taxon>
        <taxon>Agaricomycotina</taxon>
        <taxon>Agaricomycetes</taxon>
        <taxon>Agaricomycetidae</taxon>
        <taxon>Agaricales</taxon>
        <taxon>Agaricineae</taxon>
        <taxon>Strophariaceae</taxon>
        <taxon>Hypholoma</taxon>
    </lineage>
</organism>
<keyword evidence="3" id="KW-1185">Reference proteome</keyword>
<dbReference type="EMBL" id="KN817535">
    <property type="protein sequence ID" value="KJA24784.1"/>
    <property type="molecule type" value="Genomic_DNA"/>
</dbReference>
<protein>
    <submittedName>
        <fullName evidence="2">Uncharacterized protein</fullName>
    </submittedName>
</protein>
<reference evidence="3" key="1">
    <citation type="submission" date="2014-04" db="EMBL/GenBank/DDBJ databases">
        <title>Evolutionary Origins and Diversification of the Mycorrhizal Mutualists.</title>
        <authorList>
            <consortium name="DOE Joint Genome Institute"/>
            <consortium name="Mycorrhizal Genomics Consortium"/>
            <person name="Kohler A."/>
            <person name="Kuo A."/>
            <person name="Nagy L.G."/>
            <person name="Floudas D."/>
            <person name="Copeland A."/>
            <person name="Barry K.W."/>
            <person name="Cichocki N."/>
            <person name="Veneault-Fourrey C."/>
            <person name="LaButti K."/>
            <person name="Lindquist E.A."/>
            <person name="Lipzen A."/>
            <person name="Lundell T."/>
            <person name="Morin E."/>
            <person name="Murat C."/>
            <person name="Riley R."/>
            <person name="Ohm R."/>
            <person name="Sun H."/>
            <person name="Tunlid A."/>
            <person name="Henrissat B."/>
            <person name="Grigoriev I.V."/>
            <person name="Hibbett D.S."/>
            <person name="Martin F."/>
        </authorList>
    </citation>
    <scope>NUCLEOTIDE SEQUENCE [LARGE SCALE GENOMIC DNA]</scope>
    <source>
        <strain evidence="3">FD-334 SS-4</strain>
    </source>
</reference>
<evidence type="ECO:0000256" key="1">
    <source>
        <dbReference type="SAM" id="MobiDB-lite"/>
    </source>
</evidence>